<feature type="domain" description="DUF2846" evidence="2">
    <location>
        <begin position="41"/>
        <end position="118"/>
    </location>
</feature>
<evidence type="ECO:0000259" key="2">
    <source>
        <dbReference type="Pfam" id="PF11008"/>
    </source>
</evidence>
<dbReference type="PROSITE" id="PS51257">
    <property type="entry name" value="PROKAR_LIPOPROTEIN"/>
    <property type="match status" value="1"/>
</dbReference>
<reference evidence="3 4" key="1">
    <citation type="submission" date="2016-02" db="EMBL/GenBank/DDBJ databases">
        <title>Draft genome sequence of Aeromonas trota strain 1999lcr isolated from cerebrospinal fluid (CSF).</title>
        <authorList>
            <person name="Dallagassa C.B."/>
            <person name="Prediger K.C."/>
            <person name="Weiss V.A."/>
            <person name="Assis F.E."/>
            <person name="Baura V."/>
            <person name="Cruz L.M."/>
            <person name="Souza E.M."/>
            <person name="Pedrosa F.O."/>
            <person name="Fadel-Picheth C.M."/>
        </authorList>
    </citation>
    <scope>NUCLEOTIDE SEQUENCE [LARGE SCALE GENOMIC DNA]</scope>
    <source>
        <strain evidence="3 4">1999lcr</strain>
    </source>
</reference>
<dbReference type="OrthoDB" id="7375569at2"/>
<dbReference type="AlphaFoldDB" id="A0A175VG42"/>
<evidence type="ECO:0000256" key="1">
    <source>
        <dbReference type="SAM" id="SignalP"/>
    </source>
</evidence>
<dbReference type="STRING" id="29489.VL01_17195"/>
<dbReference type="EMBL" id="JMGO02000009">
    <property type="protein sequence ID" value="KXU79490.1"/>
    <property type="molecule type" value="Genomic_DNA"/>
</dbReference>
<dbReference type="Pfam" id="PF11008">
    <property type="entry name" value="DUF2846"/>
    <property type="match status" value="1"/>
</dbReference>
<evidence type="ECO:0000313" key="3">
    <source>
        <dbReference type="EMBL" id="KXU79490.1"/>
    </source>
</evidence>
<dbReference type="Proteomes" id="UP000078435">
    <property type="component" value="Unassembled WGS sequence"/>
</dbReference>
<dbReference type="GeneID" id="92810011"/>
<evidence type="ECO:0000313" key="4">
    <source>
        <dbReference type="Proteomes" id="UP000078435"/>
    </source>
</evidence>
<accession>A0A175VG42</accession>
<sequence length="145" mass="15493">MFRKIMVTAALLSAGLLSGCASVPMADTSADAQAKQFVAPANAANLYIYRNETFGAAVKMPVLVDGMAVGDTVAHTYILKQVTPGSHTITSKSENDATLTLSTEAGKNYYVWQEVKMGLLMARSKLSQVSEEEGKQGVMESKLVK</sequence>
<feature type="chain" id="PRO_5008042911" description="DUF2846 domain-containing protein" evidence="1">
    <location>
        <begin position="27"/>
        <end position="145"/>
    </location>
</feature>
<feature type="signal peptide" evidence="1">
    <location>
        <begin position="1"/>
        <end position="26"/>
    </location>
</feature>
<keyword evidence="1" id="KW-0732">Signal</keyword>
<proteinExistence type="predicted"/>
<dbReference type="InterPro" id="IPR022548">
    <property type="entry name" value="DUF2846"/>
</dbReference>
<dbReference type="InterPro" id="IPR016596">
    <property type="entry name" value="UCP012335"/>
</dbReference>
<dbReference type="PIRSF" id="PIRSF012335">
    <property type="entry name" value="UCP012335"/>
    <property type="match status" value="1"/>
</dbReference>
<dbReference type="RefSeq" id="WP_026456495.1">
    <property type="nucleotide sequence ID" value="NZ_CDDE01000018.1"/>
</dbReference>
<name>A0A175VG42_AEREN</name>
<comment type="caution">
    <text evidence="3">The sequence shown here is derived from an EMBL/GenBank/DDBJ whole genome shotgun (WGS) entry which is preliminary data.</text>
</comment>
<organism evidence="3 4">
    <name type="scientific">Aeromonas enteropelogenes</name>
    <name type="common">Aeromonas trota</name>
    <dbReference type="NCBI Taxonomy" id="29489"/>
    <lineage>
        <taxon>Bacteria</taxon>
        <taxon>Pseudomonadati</taxon>
        <taxon>Pseudomonadota</taxon>
        <taxon>Gammaproteobacteria</taxon>
        <taxon>Aeromonadales</taxon>
        <taxon>Aeromonadaceae</taxon>
        <taxon>Aeromonas</taxon>
    </lineage>
</organism>
<protein>
    <recommendedName>
        <fullName evidence="2">DUF2846 domain-containing protein</fullName>
    </recommendedName>
</protein>
<gene>
    <name evidence="3" type="ORF">LCR_18390</name>
</gene>